<protein>
    <submittedName>
        <fullName evidence="1">Uncharacterized protein</fullName>
    </submittedName>
</protein>
<evidence type="ECO:0000313" key="1">
    <source>
        <dbReference type="EMBL" id="BAM15188.2"/>
    </source>
</evidence>
<dbReference type="EMBL" id="AB716312">
    <property type="protein sequence ID" value="BAM15188.2"/>
    <property type="molecule type" value="Genomic_DNA"/>
</dbReference>
<dbReference type="AlphaFoldDB" id="I2FJK3"/>
<reference evidence="1" key="1">
    <citation type="submission" date="2012-05" db="EMBL/GenBank/DDBJ databases">
        <title>Distribution of dehalogenation activities and characterization of organohalide-responsive genes in marine subsurface sediments of the Nankai Trough plate-subduction zone.</title>
        <authorList>
            <person name="Futagami T."/>
            <person name="Morono Y."/>
            <person name="Terada T."/>
            <person name="Kaksonen A.H."/>
            <person name="Inagaki F."/>
        </authorList>
    </citation>
    <scope>NUCLEOTIDE SEQUENCE</scope>
</reference>
<organism evidence="1">
    <name type="scientific">uncultured microorganism</name>
    <dbReference type="NCBI Taxonomy" id="358574"/>
    <lineage>
        <taxon>unclassified sequences</taxon>
        <taxon>environmental samples</taxon>
    </lineage>
</organism>
<name>I2FJK3_9ZZZZ</name>
<accession>I2FJK3</accession>
<proteinExistence type="predicted"/>
<sequence length="93" mass="9754">MVPVFLIRTLISSVPVRMQLLCGLIIASIARSSPLSATYSTAPILTGSVRRLPLISSSTTDIKSVPLFARASVCGVKSIAERNCGSTVSEFAA</sequence>